<reference evidence="3" key="1">
    <citation type="submission" date="2017-09" db="EMBL/GenBank/DDBJ databases">
        <title>FDA dAtabase for Regulatory Grade micrObial Sequences (FDA-ARGOS): Supporting development and validation of Infectious Disease Dx tests.</title>
        <authorList>
            <person name="Minogue T."/>
            <person name="Wolcott M."/>
            <person name="Wasieloski L."/>
            <person name="Aguilar W."/>
            <person name="Moore D."/>
            <person name="Tallon L."/>
            <person name="Sadzewicz L."/>
            <person name="Ott S."/>
            <person name="Zhao X."/>
            <person name="Nagaraj S."/>
            <person name="Vavikolanu K."/>
            <person name="Aluvathingal J."/>
            <person name="Nadendla S."/>
            <person name="Sichtig H."/>
        </authorList>
    </citation>
    <scope>NUCLEOTIDE SEQUENCE [LARGE SCALE GENOMIC DNA]</scope>
    <source>
        <strain evidence="3">FDAARGOS_394</strain>
    </source>
</reference>
<dbReference type="Proteomes" id="UP000220246">
    <property type="component" value="Unassembled WGS sequence"/>
</dbReference>
<evidence type="ECO:0000313" key="3">
    <source>
        <dbReference type="Proteomes" id="UP000220246"/>
    </source>
</evidence>
<feature type="transmembrane region" description="Helical" evidence="1">
    <location>
        <begin position="196"/>
        <end position="219"/>
    </location>
</feature>
<accession>A0A2A7UWF9</accession>
<keyword evidence="1" id="KW-0812">Transmembrane</keyword>
<keyword evidence="1" id="KW-0472">Membrane</keyword>
<comment type="caution">
    <text evidence="2">The sequence shown here is derived from an EMBL/GenBank/DDBJ whole genome shotgun (WGS) entry which is preliminary data.</text>
</comment>
<feature type="transmembrane region" description="Helical" evidence="1">
    <location>
        <begin position="159"/>
        <end position="176"/>
    </location>
</feature>
<keyword evidence="3" id="KW-1185">Reference proteome</keyword>
<gene>
    <name evidence="2" type="ORF">CRM82_14415</name>
</gene>
<proteinExistence type="predicted"/>
<protein>
    <submittedName>
        <fullName evidence="2">Uncharacterized protein</fullName>
    </submittedName>
</protein>
<keyword evidence="1" id="KW-1133">Transmembrane helix</keyword>
<evidence type="ECO:0000256" key="1">
    <source>
        <dbReference type="SAM" id="Phobius"/>
    </source>
</evidence>
<dbReference type="RefSeq" id="WP_066532580.1">
    <property type="nucleotide sequence ID" value="NZ_PDEA01000001.1"/>
</dbReference>
<dbReference type="GeneID" id="80801815"/>
<sequence>MHPTTHIPPATPVTPIAHTACALLALRTFGLYTDSPFPQHDYLLDPVSLGLAGLVVALLTLRWWLQGPQAIALSSAPASASTSAAPASGSSATSADTAAPAPSLDAPLAQLKTAMFAGFWYLGYLFPRRKIAAILQENHPGQASTFDTHFGLYQGIVQIRHFLLAHGLALLMAAYALGEGEAFTGGAVVQAVGPGWMLLCWSVCIYSSCWLLLGAGMALRRLVLRSRPPAG</sequence>
<dbReference type="AlphaFoldDB" id="A0A2A7UWF9"/>
<evidence type="ECO:0000313" key="2">
    <source>
        <dbReference type="EMBL" id="PEH89630.1"/>
    </source>
</evidence>
<feature type="transmembrane region" description="Helical" evidence="1">
    <location>
        <begin position="47"/>
        <end position="65"/>
    </location>
</feature>
<organism evidence="2 3">
    <name type="scientific">Comamonas terrigena</name>
    <dbReference type="NCBI Taxonomy" id="32013"/>
    <lineage>
        <taxon>Bacteria</taxon>
        <taxon>Pseudomonadati</taxon>
        <taxon>Pseudomonadota</taxon>
        <taxon>Betaproteobacteria</taxon>
        <taxon>Burkholderiales</taxon>
        <taxon>Comamonadaceae</taxon>
        <taxon>Comamonas</taxon>
    </lineage>
</organism>
<name>A0A2A7UWF9_COMTR</name>
<dbReference type="EMBL" id="PDEA01000001">
    <property type="protein sequence ID" value="PEH89630.1"/>
    <property type="molecule type" value="Genomic_DNA"/>
</dbReference>